<dbReference type="RefSeq" id="XP_024732988.1">
    <property type="nucleotide sequence ID" value="XM_024883573.1"/>
</dbReference>
<dbReference type="EMBL" id="KZ613852">
    <property type="protein sequence ID" value="PMD56084.1"/>
    <property type="molecule type" value="Genomic_DNA"/>
</dbReference>
<dbReference type="AlphaFoldDB" id="A0A2J6SZ95"/>
<dbReference type="GeneID" id="36591650"/>
<protein>
    <submittedName>
        <fullName evidence="1">Uncharacterized protein</fullName>
    </submittedName>
</protein>
<dbReference type="InParanoid" id="A0A2J6SZ95"/>
<accession>A0A2J6SZ95</accession>
<proteinExistence type="predicted"/>
<name>A0A2J6SZ95_9HELO</name>
<evidence type="ECO:0000313" key="1">
    <source>
        <dbReference type="EMBL" id="PMD56084.1"/>
    </source>
</evidence>
<keyword evidence="2" id="KW-1185">Reference proteome</keyword>
<reference evidence="1 2" key="1">
    <citation type="submission" date="2016-04" db="EMBL/GenBank/DDBJ databases">
        <title>A degradative enzymes factory behind the ericoid mycorrhizal symbiosis.</title>
        <authorList>
            <consortium name="DOE Joint Genome Institute"/>
            <person name="Martino E."/>
            <person name="Morin E."/>
            <person name="Grelet G."/>
            <person name="Kuo A."/>
            <person name="Kohler A."/>
            <person name="Daghino S."/>
            <person name="Barry K."/>
            <person name="Choi C."/>
            <person name="Cichocki N."/>
            <person name="Clum A."/>
            <person name="Copeland A."/>
            <person name="Hainaut M."/>
            <person name="Haridas S."/>
            <person name="Labutti K."/>
            <person name="Lindquist E."/>
            <person name="Lipzen A."/>
            <person name="Khouja H.-R."/>
            <person name="Murat C."/>
            <person name="Ohm R."/>
            <person name="Olson A."/>
            <person name="Spatafora J."/>
            <person name="Veneault-Fourrey C."/>
            <person name="Henrissat B."/>
            <person name="Grigoriev I."/>
            <person name="Martin F."/>
            <person name="Perotto S."/>
        </authorList>
    </citation>
    <scope>NUCLEOTIDE SEQUENCE [LARGE SCALE GENOMIC DNA]</scope>
    <source>
        <strain evidence="1 2">E</strain>
    </source>
</reference>
<sequence length="238" mass="26875">MDLSNFDFDALDHATRDETLARLSYPIVPGFELDPSRPIESLDNAWHETDWQSDWQQTSWQQHSAHAHAYNEPQGALPADFQGQTHSPTMLVEFHPNLDPQESDKTHYNLVPWTGLVKTQGLALATQNTTLLESTDTHDLNHIEARDSNCTKAEDLKRIEEARAAKCCTWKDCQSVSPFPSGAALKGHLEDHARDVIKRWSRDTECSWSGCVSKAKFKLLSPLRGHLENAHVKPLLCI</sequence>
<dbReference type="STRING" id="1095630.A0A2J6SZ95"/>
<dbReference type="Proteomes" id="UP000235371">
    <property type="component" value="Unassembled WGS sequence"/>
</dbReference>
<evidence type="ECO:0000313" key="2">
    <source>
        <dbReference type="Proteomes" id="UP000235371"/>
    </source>
</evidence>
<dbReference type="OrthoDB" id="2687452at2759"/>
<gene>
    <name evidence="1" type="ORF">K444DRAFT_633108</name>
</gene>
<organism evidence="1 2">
    <name type="scientific">Hyaloscypha bicolor E</name>
    <dbReference type="NCBI Taxonomy" id="1095630"/>
    <lineage>
        <taxon>Eukaryota</taxon>
        <taxon>Fungi</taxon>
        <taxon>Dikarya</taxon>
        <taxon>Ascomycota</taxon>
        <taxon>Pezizomycotina</taxon>
        <taxon>Leotiomycetes</taxon>
        <taxon>Helotiales</taxon>
        <taxon>Hyaloscyphaceae</taxon>
        <taxon>Hyaloscypha</taxon>
        <taxon>Hyaloscypha bicolor</taxon>
    </lineage>
</organism>